<reference evidence="2 4" key="1">
    <citation type="submission" date="2022-06" db="EMBL/GenBank/DDBJ databases">
        <title>Leptospira isolates from biofilms formed at urban environments.</title>
        <authorList>
            <person name="Ribeiro P.S."/>
            <person name="Sousa T."/>
            <person name="Carvalho N."/>
            <person name="Aburjaile F."/>
            <person name="Neves F."/>
            <person name="Oliveira D."/>
            <person name="Blanco L."/>
            <person name="Lima J."/>
            <person name="Costa F."/>
            <person name="Brenig B."/>
            <person name="Soares S."/>
            <person name="Ramos R."/>
            <person name="Goes-Neto A."/>
            <person name="Matiuzzi M."/>
            <person name="Azevedo V."/>
            <person name="Ristow P."/>
        </authorList>
    </citation>
    <scope>NUCLEOTIDE SEQUENCE</scope>
    <source>
        <strain evidence="1 4">VSF19</strain>
        <strain evidence="2">VSF20</strain>
    </source>
</reference>
<dbReference type="EMBL" id="JAMQPM010000002">
    <property type="protein sequence ID" value="MCW7525667.1"/>
    <property type="molecule type" value="Genomic_DNA"/>
</dbReference>
<gene>
    <name evidence="1" type="ORF">ND861_04855</name>
    <name evidence="2" type="ORF">ND862_08365</name>
</gene>
<evidence type="ECO:0000313" key="3">
    <source>
        <dbReference type="Proteomes" id="UP001208540"/>
    </source>
</evidence>
<sequence length="310" mass="37739">MNFFKKNKHFNLLKEFSRNEKFYELFKANHGLAFYYFSTGNHFNLKKEILYKDLLNKNQKEIGHALGFKSFEVSLLKKISKDMLSEYLIRMLIDLVRKGQYGKIFSHLKQITLITVYFLSDLYRKNSKAIPSISFLDDQHSIYGNDFRLCFIFDDRLNFLEFERRYLHGFEMFIKVHERFPFVRFKRMNHFFKFQDKLEDEIWKNSPKKIFQEPSIPWQGNLFIQPILNDAILYEEGCVQKHCCFDFAKDIEKGNYFFFKVLYPMRATLAIMKEGKYWIFSEIKAKRNRRVSEKTWQFVKSWLDDNNIYY</sequence>
<dbReference type="EMBL" id="JAMQPL010000002">
    <property type="protein sequence ID" value="MCW7530218.1"/>
    <property type="molecule type" value="Genomic_DNA"/>
</dbReference>
<evidence type="ECO:0000313" key="4">
    <source>
        <dbReference type="Proteomes" id="UP001208912"/>
    </source>
</evidence>
<dbReference type="Proteomes" id="UP001208912">
    <property type="component" value="Unassembled WGS sequence"/>
</dbReference>
<protein>
    <submittedName>
        <fullName evidence="2">Uncharacterized protein</fullName>
    </submittedName>
</protein>
<dbReference type="AlphaFoldDB" id="A0AAW5VEJ3"/>
<evidence type="ECO:0000313" key="2">
    <source>
        <dbReference type="EMBL" id="MCW7530218.1"/>
    </source>
</evidence>
<proteinExistence type="predicted"/>
<keyword evidence="4" id="KW-1185">Reference proteome</keyword>
<evidence type="ECO:0000313" key="1">
    <source>
        <dbReference type="EMBL" id="MCW7525667.1"/>
    </source>
</evidence>
<accession>A0AAW5VEJ3</accession>
<name>A0AAW5VEJ3_9LEPT</name>
<dbReference type="RefSeq" id="WP_265350991.1">
    <property type="nucleotide sequence ID" value="NZ_JAMQPL010000002.1"/>
</dbReference>
<dbReference type="Proteomes" id="UP001208540">
    <property type="component" value="Unassembled WGS sequence"/>
</dbReference>
<organism evidence="2 3">
    <name type="scientific">Leptospira soteropolitanensis</name>
    <dbReference type="NCBI Taxonomy" id="2950025"/>
    <lineage>
        <taxon>Bacteria</taxon>
        <taxon>Pseudomonadati</taxon>
        <taxon>Spirochaetota</taxon>
        <taxon>Spirochaetia</taxon>
        <taxon>Leptospirales</taxon>
        <taxon>Leptospiraceae</taxon>
        <taxon>Leptospira</taxon>
    </lineage>
</organism>
<comment type="caution">
    <text evidence="2">The sequence shown here is derived from an EMBL/GenBank/DDBJ whole genome shotgun (WGS) entry which is preliminary data.</text>
</comment>